<keyword evidence="2" id="KW-0238">DNA-binding</keyword>
<evidence type="ECO:0000256" key="2">
    <source>
        <dbReference type="ARBA" id="ARBA00023125"/>
    </source>
</evidence>
<accession>A0ABU2NIZ4</accession>
<dbReference type="PROSITE" id="PS50949">
    <property type="entry name" value="HTH_GNTR"/>
    <property type="match status" value="1"/>
</dbReference>
<dbReference type="SMART" id="SM00895">
    <property type="entry name" value="FCD"/>
    <property type="match status" value="1"/>
</dbReference>
<evidence type="ECO:0000256" key="1">
    <source>
        <dbReference type="ARBA" id="ARBA00023015"/>
    </source>
</evidence>
<keyword evidence="1" id="KW-0805">Transcription regulation</keyword>
<organism evidence="5 6">
    <name type="scientific">Pseudonocardia charpentierae</name>
    <dbReference type="NCBI Taxonomy" id="3075545"/>
    <lineage>
        <taxon>Bacteria</taxon>
        <taxon>Bacillati</taxon>
        <taxon>Actinomycetota</taxon>
        <taxon>Actinomycetes</taxon>
        <taxon>Pseudonocardiales</taxon>
        <taxon>Pseudonocardiaceae</taxon>
        <taxon>Pseudonocardia</taxon>
    </lineage>
</organism>
<dbReference type="SUPFAM" id="SSF48008">
    <property type="entry name" value="GntR ligand-binding domain-like"/>
    <property type="match status" value="1"/>
</dbReference>
<dbReference type="Gene3D" id="1.10.10.10">
    <property type="entry name" value="Winged helix-like DNA-binding domain superfamily/Winged helix DNA-binding domain"/>
    <property type="match status" value="1"/>
</dbReference>
<dbReference type="PANTHER" id="PTHR43537:SF24">
    <property type="entry name" value="GLUCONATE OPERON TRANSCRIPTIONAL REPRESSOR"/>
    <property type="match status" value="1"/>
</dbReference>
<reference evidence="6" key="1">
    <citation type="submission" date="2023-07" db="EMBL/GenBank/DDBJ databases">
        <title>30 novel species of actinomycetes from the DSMZ collection.</title>
        <authorList>
            <person name="Nouioui I."/>
        </authorList>
    </citation>
    <scope>NUCLEOTIDE SEQUENCE [LARGE SCALE GENOMIC DNA]</scope>
    <source>
        <strain evidence="6">DSM 45834</strain>
    </source>
</reference>
<dbReference type="PANTHER" id="PTHR43537">
    <property type="entry name" value="TRANSCRIPTIONAL REGULATOR, GNTR FAMILY"/>
    <property type="match status" value="1"/>
</dbReference>
<dbReference type="EMBL" id="JAVREJ010000031">
    <property type="protein sequence ID" value="MDT0353383.1"/>
    <property type="molecule type" value="Genomic_DNA"/>
</dbReference>
<keyword evidence="6" id="KW-1185">Reference proteome</keyword>
<dbReference type="InterPro" id="IPR008920">
    <property type="entry name" value="TF_FadR/GntR_C"/>
</dbReference>
<evidence type="ECO:0000313" key="6">
    <source>
        <dbReference type="Proteomes" id="UP001183202"/>
    </source>
</evidence>
<dbReference type="Pfam" id="PF00392">
    <property type="entry name" value="GntR"/>
    <property type="match status" value="1"/>
</dbReference>
<dbReference type="SUPFAM" id="SSF46785">
    <property type="entry name" value="Winged helix' DNA-binding domain"/>
    <property type="match status" value="1"/>
</dbReference>
<sequence>MPDTAAVTLSGGAVVTSTRREEVSSRIRRALLTGELRPGQRIKEVHLAEALGVSRPTLRESLQQLIHEGSLVQVPYKGVHVAQPTAEELRDVSEVRMPLETMAALRLARDPHGPAMRGVREALDVHLAAIDSGDDLQAHVTHLALHQAIWDFAESPTLRKIWPLVGTQVQIALTLDQAVRHDPERDAVLHRRLVQVIEEGDEATIVAEVEEHIRRSVDEVLRRLT</sequence>
<evidence type="ECO:0000313" key="5">
    <source>
        <dbReference type="EMBL" id="MDT0353383.1"/>
    </source>
</evidence>
<dbReference type="InterPro" id="IPR036388">
    <property type="entry name" value="WH-like_DNA-bd_sf"/>
</dbReference>
<dbReference type="InterPro" id="IPR011711">
    <property type="entry name" value="GntR_C"/>
</dbReference>
<feature type="domain" description="HTH gntR-type" evidence="4">
    <location>
        <begin position="17"/>
        <end position="84"/>
    </location>
</feature>
<dbReference type="Gene3D" id="1.20.120.530">
    <property type="entry name" value="GntR ligand-binding domain-like"/>
    <property type="match status" value="1"/>
</dbReference>
<dbReference type="Proteomes" id="UP001183202">
    <property type="component" value="Unassembled WGS sequence"/>
</dbReference>
<dbReference type="InterPro" id="IPR036390">
    <property type="entry name" value="WH_DNA-bd_sf"/>
</dbReference>
<comment type="caution">
    <text evidence="5">The sequence shown here is derived from an EMBL/GenBank/DDBJ whole genome shotgun (WGS) entry which is preliminary data.</text>
</comment>
<dbReference type="RefSeq" id="WP_311559897.1">
    <property type="nucleotide sequence ID" value="NZ_JAVREJ010000031.1"/>
</dbReference>
<dbReference type="SMART" id="SM00345">
    <property type="entry name" value="HTH_GNTR"/>
    <property type="match status" value="1"/>
</dbReference>
<dbReference type="Pfam" id="PF07729">
    <property type="entry name" value="FCD"/>
    <property type="match status" value="1"/>
</dbReference>
<proteinExistence type="predicted"/>
<evidence type="ECO:0000259" key="4">
    <source>
        <dbReference type="PROSITE" id="PS50949"/>
    </source>
</evidence>
<dbReference type="CDD" id="cd07377">
    <property type="entry name" value="WHTH_GntR"/>
    <property type="match status" value="1"/>
</dbReference>
<name>A0ABU2NIZ4_9PSEU</name>
<evidence type="ECO:0000256" key="3">
    <source>
        <dbReference type="ARBA" id="ARBA00023163"/>
    </source>
</evidence>
<gene>
    <name evidence="5" type="ORF">RM445_28140</name>
</gene>
<dbReference type="InterPro" id="IPR000524">
    <property type="entry name" value="Tscrpt_reg_HTH_GntR"/>
</dbReference>
<protein>
    <submittedName>
        <fullName evidence="5">GntR family transcriptional regulator</fullName>
    </submittedName>
</protein>
<keyword evidence="3" id="KW-0804">Transcription</keyword>